<name>A0A1F5SGF3_9BACT</name>
<dbReference type="STRING" id="1797994.A2227_00955"/>
<dbReference type="AlphaFoldDB" id="A0A1F5SGF3"/>
<sequence>MKTERCFFCGAPPGRNQADARKPLQCEDCQKIICGRCVVYGLDCVARCERCYFKKYKKETKK</sequence>
<gene>
    <name evidence="1" type="ORF">A2227_00955</name>
</gene>
<reference evidence="1 2" key="1">
    <citation type="journal article" date="2016" name="Nat. Commun.">
        <title>Thousands of microbial genomes shed light on interconnected biogeochemical processes in an aquifer system.</title>
        <authorList>
            <person name="Anantharaman K."/>
            <person name="Brown C.T."/>
            <person name="Hug L.A."/>
            <person name="Sharon I."/>
            <person name="Castelle C.J."/>
            <person name="Probst A.J."/>
            <person name="Thomas B.C."/>
            <person name="Singh A."/>
            <person name="Wilkins M.J."/>
            <person name="Karaoz U."/>
            <person name="Brodie E.L."/>
            <person name="Williams K.H."/>
            <person name="Hubbard S.S."/>
            <person name="Banfield J.F."/>
        </authorList>
    </citation>
    <scope>NUCLEOTIDE SEQUENCE [LARGE SCALE GENOMIC DNA]</scope>
</reference>
<evidence type="ECO:0000313" key="1">
    <source>
        <dbReference type="EMBL" id="OGF25754.1"/>
    </source>
</evidence>
<organism evidence="1 2">
    <name type="scientific">Candidatus Falkowbacteria bacterium RIFOXYA2_FULL_47_19</name>
    <dbReference type="NCBI Taxonomy" id="1797994"/>
    <lineage>
        <taxon>Bacteria</taxon>
        <taxon>Candidatus Falkowiibacteriota</taxon>
    </lineage>
</organism>
<dbReference type="EMBL" id="MFGB01000020">
    <property type="protein sequence ID" value="OGF25754.1"/>
    <property type="molecule type" value="Genomic_DNA"/>
</dbReference>
<accession>A0A1F5SGF3</accession>
<evidence type="ECO:0000313" key="2">
    <source>
        <dbReference type="Proteomes" id="UP000178367"/>
    </source>
</evidence>
<protein>
    <submittedName>
        <fullName evidence="1">Uncharacterized protein</fullName>
    </submittedName>
</protein>
<proteinExistence type="predicted"/>
<comment type="caution">
    <text evidence="1">The sequence shown here is derived from an EMBL/GenBank/DDBJ whole genome shotgun (WGS) entry which is preliminary data.</text>
</comment>
<dbReference type="Proteomes" id="UP000178367">
    <property type="component" value="Unassembled WGS sequence"/>
</dbReference>